<dbReference type="Proteomes" id="UP000019149">
    <property type="component" value="Unassembled WGS sequence"/>
</dbReference>
<reference evidence="1 2" key="1">
    <citation type="journal article" date="2013" name="Nat. Genet.">
        <title>The genome of the hydatid tapeworm Echinococcus granulosus.</title>
        <authorList>
            <person name="Zheng H."/>
            <person name="Zhang W."/>
            <person name="Zhang L."/>
            <person name="Zhang Z."/>
            <person name="Li J."/>
            <person name="Lu G."/>
            <person name="Zhu Y."/>
            <person name="Wang Y."/>
            <person name="Huang Y."/>
            <person name="Liu J."/>
            <person name="Kang H."/>
            <person name="Chen J."/>
            <person name="Wang L."/>
            <person name="Chen A."/>
            <person name="Yu S."/>
            <person name="Gao Z."/>
            <person name="Jin L."/>
            <person name="Gu W."/>
            <person name="Wang Z."/>
            <person name="Zhao L."/>
            <person name="Shi B."/>
            <person name="Wen H."/>
            <person name="Lin R."/>
            <person name="Jones M.K."/>
            <person name="Brejova B."/>
            <person name="Vinar T."/>
            <person name="Zhao G."/>
            <person name="McManus D.P."/>
            <person name="Chen Z."/>
            <person name="Zhou Y."/>
            <person name="Wang S."/>
        </authorList>
    </citation>
    <scope>NUCLEOTIDE SEQUENCE [LARGE SCALE GENOMIC DNA]</scope>
</reference>
<dbReference type="EMBL" id="APAU02000200">
    <property type="protein sequence ID" value="EUB54919.1"/>
    <property type="molecule type" value="Genomic_DNA"/>
</dbReference>
<gene>
    <name evidence="1" type="ORF">EGR_10229</name>
</gene>
<keyword evidence="2" id="KW-1185">Reference proteome</keyword>
<organism evidence="1 2">
    <name type="scientific">Echinococcus granulosus</name>
    <name type="common">Hydatid tapeworm</name>
    <dbReference type="NCBI Taxonomy" id="6210"/>
    <lineage>
        <taxon>Eukaryota</taxon>
        <taxon>Metazoa</taxon>
        <taxon>Spiralia</taxon>
        <taxon>Lophotrochozoa</taxon>
        <taxon>Platyhelminthes</taxon>
        <taxon>Cestoda</taxon>
        <taxon>Eucestoda</taxon>
        <taxon>Cyclophyllidea</taxon>
        <taxon>Taeniidae</taxon>
        <taxon>Echinococcus</taxon>
        <taxon>Echinococcus granulosus group</taxon>
    </lineage>
</organism>
<evidence type="ECO:0000313" key="2">
    <source>
        <dbReference type="Proteomes" id="UP000019149"/>
    </source>
</evidence>
<protein>
    <submittedName>
        <fullName evidence="1">Uncharacterized protein</fullName>
    </submittedName>
</protein>
<dbReference type="AlphaFoldDB" id="W6UN05"/>
<comment type="caution">
    <text evidence="1">The sequence shown here is derived from an EMBL/GenBank/DDBJ whole genome shotgun (WGS) entry which is preliminary data.</text>
</comment>
<dbReference type="GeneID" id="36345944"/>
<accession>W6UN05</accession>
<dbReference type="RefSeq" id="XP_024346115.1">
    <property type="nucleotide sequence ID" value="XM_024499478.1"/>
</dbReference>
<dbReference type="KEGG" id="egl:EGR_10229"/>
<name>W6UN05_ECHGR</name>
<evidence type="ECO:0000313" key="1">
    <source>
        <dbReference type="EMBL" id="EUB54919.1"/>
    </source>
</evidence>
<dbReference type="OrthoDB" id="2248014at2759"/>
<sequence>MDQMEDSGLERRFCEVLRVCSQSAVFFPFRLSLPMVIRLLLSLLPPPLLMEYSTLTSFVSNSFHRFFTSQFFVSNVLTMVSSLMVETSRRLHMKKVSSKEKAAYRCSMETWLSGEFCTAVSHRNPLSSVSYGNGEPPVSAGVSLQLHPLPRQEPVVGRLLYRHGSNNNNNNKVTYCHLHSACCAYILFYETLAGMSLMQRTPLHPLDPRLMGKEWTRRRRAIRLPAPLC</sequence>
<proteinExistence type="predicted"/>
<dbReference type="CTD" id="36345944"/>